<gene>
    <name evidence="4" type="ordered locus">Acid_6247</name>
</gene>
<dbReference type="PANTHER" id="PTHR43818">
    <property type="entry name" value="BCDNA.GH03377"/>
    <property type="match status" value="1"/>
</dbReference>
<protein>
    <submittedName>
        <fullName evidence="4">Oxidoreductase domain protein</fullName>
    </submittedName>
</protein>
<keyword evidence="1" id="KW-0560">Oxidoreductase</keyword>
<dbReference type="GO" id="GO:0000166">
    <property type="term" value="F:nucleotide binding"/>
    <property type="evidence" value="ECO:0007669"/>
    <property type="project" value="InterPro"/>
</dbReference>
<feature type="domain" description="Gfo/Idh/MocA-like oxidoreductase C-terminal" evidence="3">
    <location>
        <begin position="213"/>
        <end position="423"/>
    </location>
</feature>
<dbReference type="PANTHER" id="PTHR43818:SF11">
    <property type="entry name" value="BCDNA.GH03377"/>
    <property type="match status" value="1"/>
</dbReference>
<dbReference type="SUPFAM" id="SSF51735">
    <property type="entry name" value="NAD(P)-binding Rossmann-fold domains"/>
    <property type="match status" value="1"/>
</dbReference>
<dbReference type="Pfam" id="PF02894">
    <property type="entry name" value="GFO_IDH_MocA_C"/>
    <property type="match status" value="1"/>
</dbReference>
<name>Q01T47_SOLUE</name>
<dbReference type="eggNOG" id="COG0673">
    <property type="taxonomic scope" value="Bacteria"/>
</dbReference>
<dbReference type="Gene3D" id="3.40.50.720">
    <property type="entry name" value="NAD(P)-binding Rossmann-like Domain"/>
    <property type="match status" value="1"/>
</dbReference>
<evidence type="ECO:0000256" key="1">
    <source>
        <dbReference type="ARBA" id="ARBA00023002"/>
    </source>
</evidence>
<dbReference type="GO" id="GO:0016491">
    <property type="term" value="F:oxidoreductase activity"/>
    <property type="evidence" value="ECO:0007669"/>
    <property type="project" value="UniProtKB-KW"/>
</dbReference>
<feature type="domain" description="Gfo/Idh/MocA-like oxidoreductase N-terminal" evidence="2">
    <location>
        <begin position="27"/>
        <end position="150"/>
    </location>
</feature>
<dbReference type="STRING" id="234267.Acid_6247"/>
<dbReference type="InParanoid" id="Q01T47"/>
<dbReference type="EMBL" id="CP000473">
    <property type="protein sequence ID" value="ABJ87173.1"/>
    <property type="molecule type" value="Genomic_DNA"/>
</dbReference>
<dbReference type="InterPro" id="IPR050463">
    <property type="entry name" value="Gfo/Idh/MocA_oxidrdct_glycsds"/>
</dbReference>
<dbReference type="InterPro" id="IPR036291">
    <property type="entry name" value="NAD(P)-bd_dom_sf"/>
</dbReference>
<dbReference type="InterPro" id="IPR004104">
    <property type="entry name" value="Gfo/Idh/MocA-like_OxRdtase_C"/>
</dbReference>
<organism evidence="4">
    <name type="scientific">Solibacter usitatus (strain Ellin6076)</name>
    <dbReference type="NCBI Taxonomy" id="234267"/>
    <lineage>
        <taxon>Bacteria</taxon>
        <taxon>Pseudomonadati</taxon>
        <taxon>Acidobacteriota</taxon>
        <taxon>Terriglobia</taxon>
        <taxon>Bryobacterales</taxon>
        <taxon>Solibacteraceae</taxon>
        <taxon>Candidatus Solibacter</taxon>
    </lineage>
</organism>
<dbReference type="KEGG" id="sus:Acid_6247"/>
<sequence length="453" mass="50380">MAGPAMLGATAISYARISGANERIQLGHVGVGNRGRELAGVVAGLKSSHNVEMIAVCDLWSVNRERAAKTAANEYGRPPLSFQHLDDLLAAKDVDAVIISTADFQHAPHLRMAAEAAKDAYCEKPMANDLNEAKAARDAVLSRKLIAQIGTQHRSEPYQGAVRDLVEKGSAGRISKVEIVWNFHGPRWRGRPEVRQIREEDTDWRKWLLGKPYRPFDPRAYFEFRLYREFSSGIPDQWMSHAIDMVHHVTGDPFPMSAVAHGGVFAWPDGRENPDTFQALLEYPKGFLVSYSTSFGNDSDSFTRIMGSKATLVNIGGEGSQRWKLVQERGTHESNPFVHRPERLVKLGANDRHDLSWSQKLLTGAVEKTYGPLPFSSDSNPCHMRNWLECLRTRQQPNASVEQGMAQSVAAIMAARAQREGKKLYWDPRSEEIVETSPAAVTTGWRAPSNPGL</sequence>
<dbReference type="OrthoDB" id="103047at2"/>
<dbReference type="SUPFAM" id="SSF55347">
    <property type="entry name" value="Glyceraldehyde-3-phosphate dehydrogenase-like, C-terminal domain"/>
    <property type="match status" value="1"/>
</dbReference>
<dbReference type="InterPro" id="IPR000683">
    <property type="entry name" value="Gfo/Idh/MocA-like_OxRdtase_N"/>
</dbReference>
<dbReference type="Pfam" id="PF01408">
    <property type="entry name" value="GFO_IDH_MocA"/>
    <property type="match status" value="1"/>
</dbReference>
<accession>Q01T47</accession>
<evidence type="ECO:0000313" key="4">
    <source>
        <dbReference type="EMBL" id="ABJ87173.1"/>
    </source>
</evidence>
<evidence type="ECO:0000259" key="2">
    <source>
        <dbReference type="Pfam" id="PF01408"/>
    </source>
</evidence>
<dbReference type="Gene3D" id="3.30.360.10">
    <property type="entry name" value="Dihydrodipicolinate Reductase, domain 2"/>
    <property type="match status" value="1"/>
</dbReference>
<reference evidence="4" key="1">
    <citation type="submission" date="2006-10" db="EMBL/GenBank/DDBJ databases">
        <title>Complete sequence of Solibacter usitatus Ellin6076.</title>
        <authorList>
            <consortium name="US DOE Joint Genome Institute"/>
            <person name="Copeland A."/>
            <person name="Lucas S."/>
            <person name="Lapidus A."/>
            <person name="Barry K."/>
            <person name="Detter J.C."/>
            <person name="Glavina del Rio T."/>
            <person name="Hammon N."/>
            <person name="Israni S."/>
            <person name="Dalin E."/>
            <person name="Tice H."/>
            <person name="Pitluck S."/>
            <person name="Thompson L.S."/>
            <person name="Brettin T."/>
            <person name="Bruce D."/>
            <person name="Han C."/>
            <person name="Tapia R."/>
            <person name="Gilna P."/>
            <person name="Schmutz J."/>
            <person name="Larimer F."/>
            <person name="Land M."/>
            <person name="Hauser L."/>
            <person name="Kyrpides N."/>
            <person name="Mikhailova N."/>
            <person name="Janssen P.H."/>
            <person name="Kuske C.R."/>
            <person name="Richardson P."/>
        </authorList>
    </citation>
    <scope>NUCLEOTIDE SEQUENCE</scope>
    <source>
        <strain evidence="4">Ellin6076</strain>
    </source>
</reference>
<proteinExistence type="predicted"/>
<dbReference type="AlphaFoldDB" id="Q01T47"/>
<evidence type="ECO:0000259" key="3">
    <source>
        <dbReference type="Pfam" id="PF02894"/>
    </source>
</evidence>
<dbReference type="HOGENOM" id="CLU_023194_24_0_0"/>